<accession>A0ABP0V7Z2</accession>
<reference evidence="1" key="1">
    <citation type="submission" date="2024-02" db="EMBL/GenBank/DDBJ databases">
        <authorList>
            <consortium name="ELIXIR-Norway"/>
            <consortium name="Elixir Norway"/>
        </authorList>
    </citation>
    <scope>NUCLEOTIDE SEQUENCE</scope>
</reference>
<name>A0ABP0V7Z2_9BRYO</name>
<dbReference type="EMBL" id="CAXAQS010000008">
    <property type="protein sequence ID" value="CAK9249595.1"/>
    <property type="molecule type" value="Genomic_DNA"/>
</dbReference>
<evidence type="ECO:0000313" key="1">
    <source>
        <dbReference type="EMBL" id="CAK9249595.1"/>
    </source>
</evidence>
<keyword evidence="2" id="KW-1185">Reference proteome</keyword>
<evidence type="ECO:0000313" key="2">
    <source>
        <dbReference type="Proteomes" id="UP001497444"/>
    </source>
</evidence>
<organism evidence="1 2">
    <name type="scientific">Sphagnum jensenii</name>
    <dbReference type="NCBI Taxonomy" id="128206"/>
    <lineage>
        <taxon>Eukaryota</taxon>
        <taxon>Viridiplantae</taxon>
        <taxon>Streptophyta</taxon>
        <taxon>Embryophyta</taxon>
        <taxon>Bryophyta</taxon>
        <taxon>Sphagnophytina</taxon>
        <taxon>Sphagnopsida</taxon>
        <taxon>Sphagnales</taxon>
        <taxon>Sphagnaceae</taxon>
        <taxon>Sphagnum</taxon>
    </lineage>
</organism>
<gene>
    <name evidence="1" type="ORF">CSSPJE1EN1_LOCUS24973</name>
</gene>
<protein>
    <submittedName>
        <fullName evidence="1">Uncharacterized protein</fullName>
    </submittedName>
</protein>
<dbReference type="Proteomes" id="UP001497444">
    <property type="component" value="Unassembled WGS sequence"/>
</dbReference>
<comment type="caution">
    <text evidence="1">The sequence shown here is derived from an EMBL/GenBank/DDBJ whole genome shotgun (WGS) entry which is preliminary data.</text>
</comment>
<sequence length="108" mass="11573">MKLTFCQSLVNKYVVPAAKSVDLGVAVSVPYTQAKLSGFAALIAVRTEEIARKMGEKSAAVYETAEKQYAESKQRVAEAQSDMATGEVPVVVLPQYVDRVAARAAAHV</sequence>
<proteinExistence type="predicted"/>